<proteinExistence type="predicted"/>
<dbReference type="Proteomes" id="UP000251835">
    <property type="component" value="Unassembled WGS sequence"/>
</dbReference>
<dbReference type="EMBL" id="QENZ01000003">
    <property type="protein sequence ID" value="PVX51938.1"/>
    <property type="molecule type" value="Genomic_DNA"/>
</dbReference>
<dbReference type="AlphaFoldDB" id="A0A7L4UQ79"/>
<sequence>MKKVLSILLSFIIVASHMYLTIGTHFCGGEAVETKIMFGKSHLGCGMMEMTKHCDAPENYNENQTTVGKVPCCKNEYETIQSVDNFLKNATQTVEKIDFVVAFIYVTLNVDLFSRESQHFFVDYHAPPLEKDAQVLFQTFLL</sequence>
<dbReference type="RefSeq" id="WP_116495506.1">
    <property type="nucleotide sequence ID" value="NZ_QENZ01000003.1"/>
</dbReference>
<dbReference type="OrthoDB" id="1493875at2"/>
<dbReference type="InterPro" id="IPR058512">
    <property type="entry name" value="DUF8199"/>
</dbReference>
<dbReference type="NCBIfam" id="NF047658">
    <property type="entry name" value="HYC_CC_PP"/>
    <property type="match status" value="1"/>
</dbReference>
<name>A0A7L4UQ79_BALHA</name>
<comment type="caution">
    <text evidence="1">The sequence shown here is derived from an EMBL/GenBank/DDBJ whole genome shotgun (WGS) entry which is preliminary data.</text>
</comment>
<gene>
    <name evidence="1" type="ORF">C7377_0232</name>
</gene>
<dbReference type="InterPro" id="IPR058060">
    <property type="entry name" value="HYC_CC_PP"/>
</dbReference>
<protein>
    <submittedName>
        <fullName evidence="1">Uncharacterized protein</fullName>
    </submittedName>
</protein>
<dbReference type="Pfam" id="PF26622">
    <property type="entry name" value="DUF8199"/>
    <property type="match status" value="1"/>
</dbReference>
<reference evidence="1 2" key="1">
    <citation type="submission" date="2018-05" db="EMBL/GenBank/DDBJ databases">
        <title>Genomic Encyclopedia of Type Strains, Phase IV (KMG-IV): sequencing the most valuable type-strain genomes for metagenomic binning, comparative biology and taxonomic classification.</title>
        <authorList>
            <person name="Goeker M."/>
        </authorList>
    </citation>
    <scope>NUCLEOTIDE SEQUENCE [LARGE SCALE GENOMIC DNA]</scope>
    <source>
        <strain evidence="1 2">DSM 28579</strain>
    </source>
</reference>
<evidence type="ECO:0000313" key="2">
    <source>
        <dbReference type="Proteomes" id="UP000251835"/>
    </source>
</evidence>
<evidence type="ECO:0000313" key="1">
    <source>
        <dbReference type="EMBL" id="PVX51938.1"/>
    </source>
</evidence>
<accession>A0A7L4UQ79</accession>
<organism evidence="1 2">
    <name type="scientific">Balneicella halophila</name>
    <dbReference type="NCBI Taxonomy" id="1537566"/>
    <lineage>
        <taxon>Bacteria</taxon>
        <taxon>Pseudomonadati</taxon>
        <taxon>Bacteroidota</taxon>
        <taxon>Bacteroidia</taxon>
        <taxon>Bacteroidales</taxon>
        <taxon>Balneicellaceae</taxon>
        <taxon>Balneicella</taxon>
    </lineage>
</organism>
<keyword evidence="2" id="KW-1185">Reference proteome</keyword>